<keyword evidence="3" id="KW-1185">Reference proteome</keyword>
<protein>
    <submittedName>
        <fullName evidence="2">Uncharacterized protein</fullName>
    </submittedName>
</protein>
<sequence>MARPRPSLSIDLPSYDIHRRNEHLPTTPEQRDEPQSAIDPPPPPRPQPFKLRRRRAPLVPLEEPPILSELETAIPTIEMSEAAPELSSPNLPPIASSDGLLAPMRMFQRLPTPKTPAPRIDDFTPNSSPVHEWALINDSRDNKRPAFQRSESICSSFSDSSVSSCGSSAFSAPLNSCTSPESVATDPFMEEDVMKDDSFKLSQDRESDGPTAKRLKRHRHVKWTPEMDHHLESTYLMYLRDPRVTPFKMLPGVPPPLGVCSRVACKARRTWSHQRAITPSSLDTILESDRSVRQGSPDTIRPDTAGDRYHRQPVSWPSDAATRKRLRKLVKGKPQLSAHYQRLLRTRSPSPFTSSSAPSRSSETPVASFSGRDMKMSLITSTAPSMQPEGPLAQLSSDDTTNDESQVRPQSRRSSRPSDWFARIGRSSAHQKSLSLQSELRLDCDFGQTSGLLASPFDEGPARTHLLHSMTTTKSLGRSAFSGMNRKVPSLDSPIVLTGAPTAPRSLKRRFKSDEEKPRRPVLADVFGPPTDDGVNLRNRGFTVGAVRASDKLTRIFEPTIFEPPTASSSSSSADHEMTEAPPALDLSHLGPIGSRSAPRRLAEPIPRLGSPFMETPNTRSLFNTFPRSYVPTSANPQPFQQRLQELAAQAQNQQN</sequence>
<feature type="region of interest" description="Disordered" evidence="1">
    <location>
        <begin position="509"/>
        <end position="528"/>
    </location>
</feature>
<feature type="compositionally biased region" description="Basic and acidic residues" evidence="1">
    <location>
        <begin position="16"/>
        <end position="34"/>
    </location>
</feature>
<feature type="compositionally biased region" description="Basic and acidic residues" evidence="1">
    <location>
        <begin position="300"/>
        <end position="310"/>
    </location>
</feature>
<gene>
    <name evidence="2" type="ORF">LTR09_011091</name>
</gene>
<evidence type="ECO:0000256" key="1">
    <source>
        <dbReference type="SAM" id="MobiDB-lite"/>
    </source>
</evidence>
<reference evidence="2" key="1">
    <citation type="submission" date="2023-04" db="EMBL/GenBank/DDBJ databases">
        <title>Black Yeasts Isolated from many extreme environments.</title>
        <authorList>
            <person name="Coleine C."/>
            <person name="Stajich J.E."/>
            <person name="Selbmann L."/>
        </authorList>
    </citation>
    <scope>NUCLEOTIDE SEQUENCE</scope>
    <source>
        <strain evidence="2">CCFEE 5312</strain>
    </source>
</reference>
<accession>A0AAJ0DCI1</accession>
<dbReference type="EMBL" id="JAWDJX010000061">
    <property type="protein sequence ID" value="KAK3047462.1"/>
    <property type="molecule type" value="Genomic_DNA"/>
</dbReference>
<feature type="compositionally biased region" description="Low complexity" evidence="1">
    <location>
        <begin position="346"/>
        <end position="365"/>
    </location>
</feature>
<name>A0AAJ0DCI1_9PEZI</name>
<comment type="caution">
    <text evidence="2">The sequence shown here is derived from an EMBL/GenBank/DDBJ whole genome shotgun (WGS) entry which is preliminary data.</text>
</comment>
<evidence type="ECO:0000313" key="3">
    <source>
        <dbReference type="Proteomes" id="UP001271007"/>
    </source>
</evidence>
<proteinExistence type="predicted"/>
<feature type="region of interest" description="Disordered" evidence="1">
    <location>
        <begin position="1"/>
        <end position="58"/>
    </location>
</feature>
<feature type="region of interest" description="Disordered" evidence="1">
    <location>
        <begin position="560"/>
        <end position="639"/>
    </location>
</feature>
<feature type="region of interest" description="Disordered" evidence="1">
    <location>
        <begin position="285"/>
        <end position="424"/>
    </location>
</feature>
<dbReference type="Proteomes" id="UP001271007">
    <property type="component" value="Unassembled WGS sequence"/>
</dbReference>
<organism evidence="2 3">
    <name type="scientific">Extremus antarcticus</name>
    <dbReference type="NCBI Taxonomy" id="702011"/>
    <lineage>
        <taxon>Eukaryota</taxon>
        <taxon>Fungi</taxon>
        <taxon>Dikarya</taxon>
        <taxon>Ascomycota</taxon>
        <taxon>Pezizomycotina</taxon>
        <taxon>Dothideomycetes</taxon>
        <taxon>Dothideomycetidae</taxon>
        <taxon>Mycosphaerellales</taxon>
        <taxon>Extremaceae</taxon>
        <taxon>Extremus</taxon>
    </lineage>
</organism>
<evidence type="ECO:0000313" key="2">
    <source>
        <dbReference type="EMBL" id="KAK3047462.1"/>
    </source>
</evidence>
<feature type="compositionally biased region" description="Polar residues" evidence="1">
    <location>
        <begin position="616"/>
        <end position="639"/>
    </location>
</feature>
<dbReference type="AlphaFoldDB" id="A0AAJ0DCI1"/>